<feature type="transmembrane region" description="Helical" evidence="6">
    <location>
        <begin position="187"/>
        <end position="206"/>
    </location>
</feature>
<dbReference type="SUPFAM" id="SSF103481">
    <property type="entry name" value="Multidrug resistance efflux transporter EmrE"/>
    <property type="match status" value="2"/>
</dbReference>
<evidence type="ECO:0000256" key="6">
    <source>
        <dbReference type="SAM" id="Phobius"/>
    </source>
</evidence>
<feature type="transmembrane region" description="Helical" evidence="6">
    <location>
        <begin position="36"/>
        <end position="58"/>
    </location>
</feature>
<keyword evidence="5 6" id="KW-0472">Membrane</keyword>
<protein>
    <submittedName>
        <fullName evidence="8">DMT family transporter</fullName>
    </submittedName>
</protein>
<feature type="transmembrane region" description="Helical" evidence="6">
    <location>
        <begin position="106"/>
        <end position="124"/>
    </location>
</feature>
<dbReference type="Gene3D" id="1.10.3730.20">
    <property type="match status" value="1"/>
</dbReference>
<name>A0AA41R4G0_9BACT</name>
<dbReference type="InterPro" id="IPR000620">
    <property type="entry name" value="EamA_dom"/>
</dbReference>
<feature type="transmembrane region" description="Helical" evidence="6">
    <location>
        <begin position="79"/>
        <end position="100"/>
    </location>
</feature>
<evidence type="ECO:0000313" key="9">
    <source>
        <dbReference type="Proteomes" id="UP001165427"/>
    </source>
</evidence>
<evidence type="ECO:0000256" key="2">
    <source>
        <dbReference type="ARBA" id="ARBA00022475"/>
    </source>
</evidence>
<sequence>MSLRPHLTGDLLLLLTAMIWGSTFVAQKAGMEHIGPFFYTGIRFALGALCVTPLMLVFSRAAPQLVVRPQKPPPPLLPVGLLAGALLFGGTILQQIGIIHTTAGKAGFITGLYVVLVPLLGMVWRVRPGTGGWVGAVLAVSGLYLLTVEDGLTIGTGDLLVMLCAVMYALHVLVIGWFAPRLDALKLAVLQFWVCAAISLAAGFFVETLRWSAVAAAAMPILYGGLLSVGIGFTLQVVAQRRVPPTHAAILMSLETVFAVLAGIVVLGETLSGRGWQGCALMLAGMLASQLWGSDKQEEKKKAAGTG</sequence>
<proteinExistence type="predicted"/>
<feature type="transmembrane region" description="Helical" evidence="6">
    <location>
        <begin position="159"/>
        <end position="180"/>
    </location>
</feature>
<feature type="domain" description="EamA" evidence="7">
    <location>
        <begin position="156"/>
        <end position="287"/>
    </location>
</feature>
<evidence type="ECO:0000313" key="8">
    <source>
        <dbReference type="EMBL" id="MCJ8502164.1"/>
    </source>
</evidence>
<keyword evidence="4 6" id="KW-1133">Transmembrane helix</keyword>
<feature type="domain" description="EamA" evidence="7">
    <location>
        <begin position="8"/>
        <end position="147"/>
    </location>
</feature>
<feature type="transmembrane region" description="Helical" evidence="6">
    <location>
        <begin position="247"/>
        <end position="268"/>
    </location>
</feature>
<keyword evidence="9" id="KW-1185">Reference proteome</keyword>
<dbReference type="PANTHER" id="PTHR42920">
    <property type="entry name" value="OS03G0707200 PROTEIN-RELATED"/>
    <property type="match status" value="1"/>
</dbReference>
<evidence type="ECO:0000256" key="1">
    <source>
        <dbReference type="ARBA" id="ARBA00004651"/>
    </source>
</evidence>
<accession>A0AA41R4G0</accession>
<comment type="subcellular location">
    <subcellularLocation>
        <location evidence="1">Cell membrane</location>
        <topology evidence="1">Multi-pass membrane protein</topology>
    </subcellularLocation>
</comment>
<keyword evidence="2" id="KW-1003">Cell membrane</keyword>
<dbReference type="GO" id="GO:0005886">
    <property type="term" value="C:plasma membrane"/>
    <property type="evidence" value="ECO:0007669"/>
    <property type="project" value="UniProtKB-SubCell"/>
</dbReference>
<gene>
    <name evidence="8" type="ORF">MRX98_16385</name>
</gene>
<evidence type="ECO:0000256" key="5">
    <source>
        <dbReference type="ARBA" id="ARBA00023136"/>
    </source>
</evidence>
<dbReference type="Pfam" id="PF00892">
    <property type="entry name" value="EamA"/>
    <property type="match status" value="2"/>
</dbReference>
<feature type="transmembrane region" description="Helical" evidence="6">
    <location>
        <begin position="212"/>
        <end position="235"/>
    </location>
</feature>
<organism evidence="8 9">
    <name type="scientific">Desulfatitalea alkaliphila</name>
    <dbReference type="NCBI Taxonomy" id="2929485"/>
    <lineage>
        <taxon>Bacteria</taxon>
        <taxon>Pseudomonadati</taxon>
        <taxon>Thermodesulfobacteriota</taxon>
        <taxon>Desulfobacteria</taxon>
        <taxon>Desulfobacterales</taxon>
        <taxon>Desulfosarcinaceae</taxon>
        <taxon>Desulfatitalea</taxon>
    </lineage>
</organism>
<keyword evidence="3 6" id="KW-0812">Transmembrane</keyword>
<comment type="caution">
    <text evidence="8">The sequence shown here is derived from an EMBL/GenBank/DDBJ whole genome shotgun (WGS) entry which is preliminary data.</text>
</comment>
<dbReference type="RefSeq" id="WP_246912417.1">
    <property type="nucleotide sequence ID" value="NZ_JALJRB010000021.1"/>
</dbReference>
<evidence type="ECO:0000259" key="7">
    <source>
        <dbReference type="Pfam" id="PF00892"/>
    </source>
</evidence>
<evidence type="ECO:0000256" key="4">
    <source>
        <dbReference type="ARBA" id="ARBA00022989"/>
    </source>
</evidence>
<reference evidence="8" key="1">
    <citation type="submission" date="2022-04" db="EMBL/GenBank/DDBJ databases">
        <title>Desulfatitalea alkaliphila sp. nov., a novel anaerobic sulfate-reducing bacterium isolated from terrestrial mud volcano, Taman Peninsula, Russia.</title>
        <authorList>
            <person name="Khomyakova M.A."/>
            <person name="Merkel A.Y."/>
            <person name="Slobodkin A.I."/>
        </authorList>
    </citation>
    <scope>NUCLEOTIDE SEQUENCE</scope>
    <source>
        <strain evidence="8">M08but</strain>
    </source>
</reference>
<dbReference type="InterPro" id="IPR037185">
    <property type="entry name" value="EmrE-like"/>
</dbReference>
<dbReference type="Proteomes" id="UP001165427">
    <property type="component" value="Unassembled WGS sequence"/>
</dbReference>
<evidence type="ECO:0000256" key="3">
    <source>
        <dbReference type="ARBA" id="ARBA00022692"/>
    </source>
</evidence>
<feature type="transmembrane region" description="Helical" evidence="6">
    <location>
        <begin position="131"/>
        <end position="147"/>
    </location>
</feature>
<dbReference type="InterPro" id="IPR051258">
    <property type="entry name" value="Diverse_Substrate_Transporter"/>
</dbReference>
<dbReference type="EMBL" id="JALJRB010000021">
    <property type="protein sequence ID" value="MCJ8502164.1"/>
    <property type="molecule type" value="Genomic_DNA"/>
</dbReference>
<dbReference type="PANTHER" id="PTHR42920:SF5">
    <property type="entry name" value="EAMA DOMAIN-CONTAINING PROTEIN"/>
    <property type="match status" value="1"/>
</dbReference>
<dbReference type="AlphaFoldDB" id="A0AA41R4G0"/>